<dbReference type="PANTHER" id="PTHR46564:SF1">
    <property type="entry name" value="TRANSPOSASE"/>
    <property type="match status" value="1"/>
</dbReference>
<keyword evidence="4" id="KW-1185">Reference proteome</keyword>
<evidence type="ECO:0000256" key="1">
    <source>
        <dbReference type="SAM" id="Coils"/>
    </source>
</evidence>
<evidence type="ECO:0000259" key="2">
    <source>
        <dbReference type="Pfam" id="PF13358"/>
    </source>
</evidence>
<dbReference type="Pfam" id="PF13358">
    <property type="entry name" value="DDE_3"/>
    <property type="match status" value="1"/>
</dbReference>
<evidence type="ECO:0000313" key="3">
    <source>
        <dbReference type="EMBL" id="KPV48702.1"/>
    </source>
</evidence>
<dbReference type="AlphaFoldDB" id="A0A0P9CST8"/>
<gene>
    <name evidence="3" type="ORF">SE17_36645</name>
</gene>
<dbReference type="EMBL" id="LJCR01002457">
    <property type="protein sequence ID" value="KPV48702.1"/>
    <property type="molecule type" value="Genomic_DNA"/>
</dbReference>
<proteinExistence type="predicted"/>
<dbReference type="InterPro" id="IPR038717">
    <property type="entry name" value="Tc1-like_DDE_dom"/>
</dbReference>
<organism evidence="3 4">
    <name type="scientific">Kouleothrix aurantiaca</name>
    <dbReference type="NCBI Taxonomy" id="186479"/>
    <lineage>
        <taxon>Bacteria</taxon>
        <taxon>Bacillati</taxon>
        <taxon>Chloroflexota</taxon>
        <taxon>Chloroflexia</taxon>
        <taxon>Chloroflexales</taxon>
        <taxon>Roseiflexineae</taxon>
        <taxon>Roseiflexaceae</taxon>
        <taxon>Kouleothrix</taxon>
    </lineage>
</organism>
<dbReference type="Proteomes" id="UP000050509">
    <property type="component" value="Unassembled WGS sequence"/>
</dbReference>
<dbReference type="Gene3D" id="3.30.420.10">
    <property type="entry name" value="Ribonuclease H-like superfamily/Ribonuclease H"/>
    <property type="match status" value="1"/>
</dbReference>
<name>A0A0P9CST8_9CHLR</name>
<evidence type="ECO:0000313" key="4">
    <source>
        <dbReference type="Proteomes" id="UP000050509"/>
    </source>
</evidence>
<keyword evidence="1" id="KW-0175">Coiled coil</keyword>
<dbReference type="InterPro" id="IPR036397">
    <property type="entry name" value="RNaseH_sf"/>
</dbReference>
<protein>
    <recommendedName>
        <fullName evidence="2">Tc1-like transposase DDE domain-containing protein</fullName>
    </recommendedName>
</protein>
<dbReference type="PANTHER" id="PTHR46564">
    <property type="entry name" value="TRANSPOSASE"/>
    <property type="match status" value="1"/>
</dbReference>
<feature type="domain" description="Tc1-like transposase DDE" evidence="2">
    <location>
        <begin position="1"/>
        <end position="141"/>
    </location>
</feature>
<comment type="caution">
    <text evidence="3">The sequence shown here is derived from an EMBL/GenBank/DDBJ whole genome shotgun (WGS) entry which is preliminary data.</text>
</comment>
<accession>A0A0P9CST8</accession>
<sequence>MVVIDEIGSNLDLTPTHAWAPVGERAVASAPRNTPLNTTTIASLTHQGMGPALIVKGGVDRLTFETYLSQVLAPTLQPGQVVLVDNLSAHTSPRAQEIVAACGCRLRYLPPYSPDYSPIELAFAQIKADLRRAAARTADKLEDAIARALQQISAADARAFFQHCGYRFPPNLDQWFCT</sequence>
<dbReference type="GO" id="GO:0003676">
    <property type="term" value="F:nucleic acid binding"/>
    <property type="evidence" value="ECO:0007669"/>
    <property type="project" value="InterPro"/>
</dbReference>
<reference evidence="3 4" key="1">
    <citation type="submission" date="2015-09" db="EMBL/GenBank/DDBJ databases">
        <title>Draft genome sequence of Kouleothrix aurantiaca JCM 19913.</title>
        <authorList>
            <person name="Hemp J."/>
        </authorList>
    </citation>
    <scope>NUCLEOTIDE SEQUENCE [LARGE SCALE GENOMIC DNA]</scope>
    <source>
        <strain evidence="3 4">COM-B</strain>
    </source>
</reference>
<feature type="coiled-coil region" evidence="1">
    <location>
        <begin position="127"/>
        <end position="158"/>
    </location>
</feature>